<accession>A0A3N2PQA1</accession>
<dbReference type="GO" id="GO:0016020">
    <property type="term" value="C:membrane"/>
    <property type="evidence" value="ECO:0007669"/>
    <property type="project" value="UniProtKB-SubCell"/>
</dbReference>
<dbReference type="GeneID" id="39577731"/>
<feature type="transmembrane region" description="Helical" evidence="6">
    <location>
        <begin position="46"/>
        <end position="69"/>
    </location>
</feature>
<feature type="transmembrane region" description="Helical" evidence="6">
    <location>
        <begin position="12"/>
        <end position="34"/>
    </location>
</feature>
<evidence type="ECO:0000256" key="3">
    <source>
        <dbReference type="ARBA" id="ARBA00022989"/>
    </source>
</evidence>
<sequence length="341" mass="37073">MDFILSLPIVSYFLAPAITSWSTSLNLLFFYMTWSTLVLSHGALKIQLIGLFAIRLVLWLAPSLLFLAFDTLLPSVAASLKAGGASSLPSTRNNGTQLLRTFALAVFNLALSAALDAAATTFSCYAFGSPVFKTSTTLPLPWQLVKHLALLLAGRELLTYYIHRGVLHASSPNRAAKWHAQYAHARKTPLFSLRLFADHPVPCLLHRFVPLYLPAVALRPHLLVYFLYVALCTGEETLAMSGYSTVPGIIMGGIARRTAAHYASGGVGNYGAWGILDWAHGTTRGQDVMEDMKDEAEKHAVKERGENAASNGLSAVKEGMNGLKKGGRGRPRKTKTEKEDS</sequence>
<feature type="region of interest" description="Disordered" evidence="5">
    <location>
        <begin position="295"/>
        <end position="341"/>
    </location>
</feature>
<keyword evidence="9" id="KW-1185">Reference proteome</keyword>
<dbReference type="Pfam" id="PF04116">
    <property type="entry name" value="FA_hydroxylase"/>
    <property type="match status" value="1"/>
</dbReference>
<evidence type="ECO:0000313" key="8">
    <source>
        <dbReference type="EMBL" id="ROT36683.1"/>
    </source>
</evidence>
<keyword evidence="3 6" id="KW-1133">Transmembrane helix</keyword>
<dbReference type="GO" id="GO:0008610">
    <property type="term" value="P:lipid biosynthetic process"/>
    <property type="evidence" value="ECO:0007669"/>
    <property type="project" value="InterPro"/>
</dbReference>
<gene>
    <name evidence="8" type="ORF">SODALDRAFT_314154</name>
</gene>
<evidence type="ECO:0000313" key="9">
    <source>
        <dbReference type="Proteomes" id="UP000272025"/>
    </source>
</evidence>
<proteinExistence type="predicted"/>
<dbReference type="EMBL" id="ML119058">
    <property type="protein sequence ID" value="ROT36683.1"/>
    <property type="molecule type" value="Genomic_DNA"/>
</dbReference>
<dbReference type="AlphaFoldDB" id="A0A3N2PQA1"/>
<dbReference type="RefSeq" id="XP_028464489.1">
    <property type="nucleotide sequence ID" value="XM_028609253.1"/>
</dbReference>
<dbReference type="PANTHER" id="PTHR11863">
    <property type="entry name" value="STEROL DESATURASE"/>
    <property type="match status" value="1"/>
</dbReference>
<comment type="subcellular location">
    <subcellularLocation>
        <location evidence="1">Membrane</location>
    </subcellularLocation>
</comment>
<dbReference type="GO" id="GO:0005506">
    <property type="term" value="F:iron ion binding"/>
    <property type="evidence" value="ECO:0007669"/>
    <property type="project" value="InterPro"/>
</dbReference>
<keyword evidence="2 6" id="KW-0812">Transmembrane</keyword>
<evidence type="ECO:0000259" key="7">
    <source>
        <dbReference type="Pfam" id="PF04116"/>
    </source>
</evidence>
<evidence type="ECO:0000256" key="1">
    <source>
        <dbReference type="ARBA" id="ARBA00004370"/>
    </source>
</evidence>
<dbReference type="STRING" id="1314773.A0A3N2PQA1"/>
<evidence type="ECO:0000256" key="4">
    <source>
        <dbReference type="ARBA" id="ARBA00023136"/>
    </source>
</evidence>
<organism evidence="8 9">
    <name type="scientific">Sodiomyces alkalinus (strain CBS 110278 / VKM F-3762 / F11)</name>
    <name type="common">Alkaliphilic filamentous fungus</name>
    <dbReference type="NCBI Taxonomy" id="1314773"/>
    <lineage>
        <taxon>Eukaryota</taxon>
        <taxon>Fungi</taxon>
        <taxon>Dikarya</taxon>
        <taxon>Ascomycota</taxon>
        <taxon>Pezizomycotina</taxon>
        <taxon>Sordariomycetes</taxon>
        <taxon>Hypocreomycetidae</taxon>
        <taxon>Glomerellales</taxon>
        <taxon>Plectosphaerellaceae</taxon>
        <taxon>Sodiomyces</taxon>
    </lineage>
</organism>
<evidence type="ECO:0000256" key="2">
    <source>
        <dbReference type="ARBA" id="ARBA00022692"/>
    </source>
</evidence>
<evidence type="ECO:0000256" key="6">
    <source>
        <dbReference type="SAM" id="Phobius"/>
    </source>
</evidence>
<dbReference type="GO" id="GO:0016491">
    <property type="term" value="F:oxidoreductase activity"/>
    <property type="evidence" value="ECO:0007669"/>
    <property type="project" value="InterPro"/>
</dbReference>
<feature type="compositionally biased region" description="Basic and acidic residues" evidence="5">
    <location>
        <begin position="295"/>
        <end position="306"/>
    </location>
</feature>
<reference evidence="8 9" key="1">
    <citation type="journal article" date="2018" name="Mol. Ecol.">
        <title>The obligate alkalophilic soda-lake fungus Sodiomyces alkalinus has shifted to a protein diet.</title>
        <authorList>
            <person name="Grum-Grzhimaylo A.A."/>
            <person name="Falkoski D.L."/>
            <person name="van den Heuvel J."/>
            <person name="Valero-Jimenez C.A."/>
            <person name="Min B."/>
            <person name="Choi I.G."/>
            <person name="Lipzen A."/>
            <person name="Daum C.G."/>
            <person name="Aanen D.K."/>
            <person name="Tsang A."/>
            <person name="Henrissat B."/>
            <person name="Bilanenko E.N."/>
            <person name="de Vries R.P."/>
            <person name="van Kan J.A.L."/>
            <person name="Grigoriev I.V."/>
            <person name="Debets A.J.M."/>
        </authorList>
    </citation>
    <scope>NUCLEOTIDE SEQUENCE [LARGE SCALE GENOMIC DNA]</scope>
    <source>
        <strain evidence="8 9">F11</strain>
    </source>
</reference>
<feature type="domain" description="Fatty acid hydroxylase" evidence="7">
    <location>
        <begin position="149"/>
        <end position="282"/>
    </location>
</feature>
<dbReference type="OrthoDB" id="408954at2759"/>
<protein>
    <submittedName>
        <fullName evidence="8">Sterol desaturase family</fullName>
    </submittedName>
</protein>
<name>A0A3N2PQA1_SODAK</name>
<dbReference type="InterPro" id="IPR006694">
    <property type="entry name" value="Fatty_acid_hydroxylase"/>
</dbReference>
<evidence type="ECO:0000256" key="5">
    <source>
        <dbReference type="SAM" id="MobiDB-lite"/>
    </source>
</evidence>
<keyword evidence="4 6" id="KW-0472">Membrane</keyword>
<dbReference type="Proteomes" id="UP000272025">
    <property type="component" value="Unassembled WGS sequence"/>
</dbReference>
<dbReference type="InterPro" id="IPR050307">
    <property type="entry name" value="Sterol_Desaturase_Related"/>
</dbReference>